<evidence type="ECO:0000313" key="3">
    <source>
        <dbReference type="Proteomes" id="UP000607653"/>
    </source>
</evidence>
<sequence length="70" mass="8198">MVTLLVTTFVIDHKVYRDRLYRDSLTSLMVDTRMPYPRKLENDNEKKKGKSKHKESRETNITGTKKKVAG</sequence>
<feature type="region of interest" description="Disordered" evidence="1">
    <location>
        <begin position="35"/>
        <end position="70"/>
    </location>
</feature>
<comment type="caution">
    <text evidence="2">The sequence shown here is derived from an EMBL/GenBank/DDBJ whole genome shotgun (WGS) entry which is preliminary data.</text>
</comment>
<accession>A0A822Y6Q9</accession>
<dbReference type="AlphaFoldDB" id="A0A822Y6Q9"/>
<organism evidence="2 3">
    <name type="scientific">Nelumbo nucifera</name>
    <name type="common">Sacred lotus</name>
    <dbReference type="NCBI Taxonomy" id="4432"/>
    <lineage>
        <taxon>Eukaryota</taxon>
        <taxon>Viridiplantae</taxon>
        <taxon>Streptophyta</taxon>
        <taxon>Embryophyta</taxon>
        <taxon>Tracheophyta</taxon>
        <taxon>Spermatophyta</taxon>
        <taxon>Magnoliopsida</taxon>
        <taxon>Proteales</taxon>
        <taxon>Nelumbonaceae</taxon>
        <taxon>Nelumbo</taxon>
    </lineage>
</organism>
<reference evidence="2 3" key="1">
    <citation type="journal article" date="2020" name="Mol. Biol. Evol.">
        <title>Distinct Expression and Methylation Patterns for Genes with Different Fates following a Single Whole-Genome Duplication in Flowering Plants.</title>
        <authorList>
            <person name="Shi T."/>
            <person name="Rahmani R.S."/>
            <person name="Gugger P.F."/>
            <person name="Wang M."/>
            <person name="Li H."/>
            <person name="Zhang Y."/>
            <person name="Li Z."/>
            <person name="Wang Q."/>
            <person name="Van de Peer Y."/>
            <person name="Marchal K."/>
            <person name="Chen J."/>
        </authorList>
    </citation>
    <scope>NUCLEOTIDE SEQUENCE [LARGE SCALE GENOMIC DNA]</scope>
    <source>
        <tissue evidence="2">Leaf</tissue>
    </source>
</reference>
<dbReference type="EMBL" id="DUZY01000002">
    <property type="protein sequence ID" value="DAD27029.1"/>
    <property type="molecule type" value="Genomic_DNA"/>
</dbReference>
<evidence type="ECO:0000313" key="2">
    <source>
        <dbReference type="EMBL" id="DAD27029.1"/>
    </source>
</evidence>
<name>A0A822Y6Q9_NELNU</name>
<dbReference type="Proteomes" id="UP000607653">
    <property type="component" value="Unassembled WGS sequence"/>
</dbReference>
<protein>
    <submittedName>
        <fullName evidence="2">Uncharacterized protein</fullName>
    </submittedName>
</protein>
<keyword evidence="3" id="KW-1185">Reference proteome</keyword>
<proteinExistence type="predicted"/>
<evidence type="ECO:0000256" key="1">
    <source>
        <dbReference type="SAM" id="MobiDB-lite"/>
    </source>
</evidence>
<gene>
    <name evidence="2" type="ORF">HUJ06_028497</name>
</gene>